<organism evidence="2 3">
    <name type="scientific">Vanrija pseudolonga</name>
    <dbReference type="NCBI Taxonomy" id="143232"/>
    <lineage>
        <taxon>Eukaryota</taxon>
        <taxon>Fungi</taxon>
        <taxon>Dikarya</taxon>
        <taxon>Basidiomycota</taxon>
        <taxon>Agaricomycotina</taxon>
        <taxon>Tremellomycetes</taxon>
        <taxon>Trichosporonales</taxon>
        <taxon>Trichosporonaceae</taxon>
        <taxon>Vanrija</taxon>
    </lineage>
</organism>
<dbReference type="GeneID" id="87806655"/>
<dbReference type="AlphaFoldDB" id="A0AAF0YA97"/>
<gene>
    <name evidence="2" type="ORF">LOC62_02G003411</name>
</gene>
<dbReference type="Proteomes" id="UP000827549">
    <property type="component" value="Chromosome 2"/>
</dbReference>
<protein>
    <submittedName>
        <fullName evidence="2">Uncharacterized protein</fullName>
    </submittedName>
</protein>
<dbReference type="EMBL" id="CP086715">
    <property type="protein sequence ID" value="WOO79898.1"/>
    <property type="molecule type" value="Genomic_DNA"/>
</dbReference>
<proteinExistence type="predicted"/>
<feature type="compositionally biased region" description="Low complexity" evidence="1">
    <location>
        <begin position="1"/>
        <end position="31"/>
    </location>
</feature>
<reference evidence="2" key="1">
    <citation type="submission" date="2023-10" db="EMBL/GenBank/DDBJ databases">
        <authorList>
            <person name="Noh H."/>
        </authorList>
    </citation>
    <scope>NUCLEOTIDE SEQUENCE</scope>
    <source>
        <strain evidence="2">DUCC4014</strain>
    </source>
</reference>
<evidence type="ECO:0000313" key="2">
    <source>
        <dbReference type="EMBL" id="WOO79898.1"/>
    </source>
</evidence>
<evidence type="ECO:0000313" key="3">
    <source>
        <dbReference type="Proteomes" id="UP000827549"/>
    </source>
</evidence>
<accession>A0AAF0YA97</accession>
<evidence type="ECO:0000256" key="1">
    <source>
        <dbReference type="SAM" id="MobiDB-lite"/>
    </source>
</evidence>
<sequence>MDDKGSTSSGSSPETTSPQSSWWRRFSTSSPTSPPPVPLHALSLPTPPLASDTHDAKIAYLVGRGYAARAAAKQLAAHDGDLARAEGRLAHKLHLKGVQPTLRRQGCPVCDERRRGKQSGVGMSIREWKAAEAEAEAEAASDSDGDDDLPVYAEDDYAPAYVVHKADTLCALSSARERPADERDDRIARLEAMLAFYAPQLGDVARVSTAALVVPRNKEA</sequence>
<feature type="region of interest" description="Disordered" evidence="1">
    <location>
        <begin position="1"/>
        <end position="50"/>
    </location>
</feature>
<dbReference type="RefSeq" id="XP_062625930.1">
    <property type="nucleotide sequence ID" value="XM_062769946.1"/>
</dbReference>
<name>A0AAF0YA97_9TREE</name>
<keyword evidence="3" id="KW-1185">Reference proteome</keyword>